<evidence type="ECO:0000256" key="1">
    <source>
        <dbReference type="RuleBase" id="RU362119"/>
    </source>
</evidence>
<gene>
    <name evidence="3" type="ORF">SAMN05660413_02279</name>
</gene>
<dbReference type="STRING" id="287099.SAMN05660413_02279"/>
<dbReference type="InterPro" id="IPR008334">
    <property type="entry name" value="5'-Nucleotdase_C"/>
</dbReference>
<protein>
    <submittedName>
        <fullName evidence="3">2',3'-cyclic-nucleotide 2'-phosphodiesterase/5'-or 3'-nucleotidase, 5'-nucleotidase family</fullName>
    </submittedName>
</protein>
<dbReference type="GO" id="GO:0009166">
    <property type="term" value="P:nucleotide catabolic process"/>
    <property type="evidence" value="ECO:0007669"/>
    <property type="project" value="InterPro"/>
</dbReference>
<dbReference type="GO" id="GO:0000166">
    <property type="term" value="F:nucleotide binding"/>
    <property type="evidence" value="ECO:0007669"/>
    <property type="project" value="UniProtKB-KW"/>
</dbReference>
<comment type="similarity">
    <text evidence="1">Belongs to the 5'-nucleotidase family.</text>
</comment>
<dbReference type="InterPro" id="IPR006179">
    <property type="entry name" value="5_nucleotidase/apyrase"/>
</dbReference>
<keyword evidence="4" id="KW-1185">Reference proteome</keyword>
<dbReference type="GO" id="GO:0016787">
    <property type="term" value="F:hydrolase activity"/>
    <property type="evidence" value="ECO:0007669"/>
    <property type="project" value="UniProtKB-KW"/>
</dbReference>
<reference evidence="3 4" key="1">
    <citation type="submission" date="2016-10" db="EMBL/GenBank/DDBJ databases">
        <authorList>
            <person name="de Groot N.N."/>
        </authorList>
    </citation>
    <scope>NUCLEOTIDE SEQUENCE [LARGE SCALE GENOMIC DNA]</scope>
    <source>
        <strain evidence="3 4">DSM 17794</strain>
    </source>
</reference>
<dbReference type="PANTHER" id="PTHR11575">
    <property type="entry name" value="5'-NUCLEOTIDASE-RELATED"/>
    <property type="match status" value="1"/>
</dbReference>
<dbReference type="Gene3D" id="3.90.780.10">
    <property type="entry name" value="5'-Nucleotidase, C-terminal domain"/>
    <property type="match status" value="1"/>
</dbReference>
<dbReference type="SUPFAM" id="SSF56300">
    <property type="entry name" value="Metallo-dependent phosphatases"/>
    <property type="match status" value="1"/>
</dbReference>
<sequence length="482" mass="54251">MENLKEFSLIQITDVHGYMESHQEMFWEKGQKLYRKAGGYTRISQYLKKIREEKQGAVIALDGGDTFHGTYPVVQTKGEILVSILNHLGLDAMTAHWDFAYGPERFKEITAELNYPMLAINVYDKETNELLYKPWIIKEIEGIKVAVIGIASNIVDKTMPAHFSKGIYFTLGNEELPKHIQTLKEQEKADVIVLISHLGFPQNLKLMKEVEGVDICLSSHTHYRTESMVKVGNTIMIESGCHGSFLGRLDVTLQDKKIKDVNFELVEVTLEFPEDQELKKQIENALLPYREYLNKKAGETTKALDRNNILESSMDNLLLQAMLMATGSQLAFSNGWRYGAPIVPGSITNNDLHNIIPVNPVIETVILTGREILDMLEENLEKTFSGDAYKQQGGFVKRCLGLKAYIKIEVGTATRIQKLFIGEEPINPEENYTACYVTSQGVPGKYGKERAKSGIRAVDALQKYLNTKSPVSAEIFGTFEAV</sequence>
<dbReference type="EMBL" id="FOVL01000014">
    <property type="protein sequence ID" value="SFN72004.1"/>
    <property type="molecule type" value="Genomic_DNA"/>
</dbReference>
<dbReference type="PANTHER" id="PTHR11575:SF24">
    <property type="entry name" value="5'-NUCLEOTIDASE"/>
    <property type="match status" value="1"/>
</dbReference>
<dbReference type="InterPro" id="IPR036907">
    <property type="entry name" value="5'-Nucleotdase_C_sf"/>
</dbReference>
<accession>A0A1I5BBB8</accession>
<proteinExistence type="inferred from homology"/>
<dbReference type="PRINTS" id="PR01607">
    <property type="entry name" value="APYRASEFAMLY"/>
</dbReference>
<dbReference type="SUPFAM" id="SSF55816">
    <property type="entry name" value="5'-nucleotidase (syn. UDP-sugar hydrolase), C-terminal domain"/>
    <property type="match status" value="1"/>
</dbReference>
<organism evidence="3 4">
    <name type="scientific">Salegentibacter flavus</name>
    <dbReference type="NCBI Taxonomy" id="287099"/>
    <lineage>
        <taxon>Bacteria</taxon>
        <taxon>Pseudomonadati</taxon>
        <taxon>Bacteroidota</taxon>
        <taxon>Flavobacteriia</taxon>
        <taxon>Flavobacteriales</taxon>
        <taxon>Flavobacteriaceae</taxon>
        <taxon>Salegentibacter</taxon>
    </lineage>
</organism>
<dbReference type="InterPro" id="IPR029052">
    <property type="entry name" value="Metallo-depent_PP-like"/>
</dbReference>
<dbReference type="RefSeq" id="WP_217648156.1">
    <property type="nucleotide sequence ID" value="NZ_FOVL01000014.1"/>
</dbReference>
<evidence type="ECO:0000313" key="3">
    <source>
        <dbReference type="EMBL" id="SFN72004.1"/>
    </source>
</evidence>
<dbReference type="Pfam" id="PF02872">
    <property type="entry name" value="5_nucleotid_C"/>
    <property type="match status" value="1"/>
</dbReference>
<dbReference type="Proteomes" id="UP000199153">
    <property type="component" value="Unassembled WGS sequence"/>
</dbReference>
<dbReference type="AlphaFoldDB" id="A0A1I5BBB8"/>
<dbReference type="GO" id="GO:0030288">
    <property type="term" value="C:outer membrane-bounded periplasmic space"/>
    <property type="evidence" value="ECO:0007669"/>
    <property type="project" value="TreeGrafter"/>
</dbReference>
<keyword evidence="1" id="KW-0378">Hydrolase</keyword>
<evidence type="ECO:0000313" key="4">
    <source>
        <dbReference type="Proteomes" id="UP000199153"/>
    </source>
</evidence>
<name>A0A1I5BBB8_9FLAO</name>
<feature type="domain" description="5'-Nucleotidase C-terminal" evidence="2">
    <location>
        <begin position="300"/>
        <end position="435"/>
    </location>
</feature>
<dbReference type="Gene3D" id="3.60.21.10">
    <property type="match status" value="1"/>
</dbReference>
<evidence type="ECO:0000259" key="2">
    <source>
        <dbReference type="Pfam" id="PF02872"/>
    </source>
</evidence>
<keyword evidence="1" id="KW-0547">Nucleotide-binding</keyword>